<dbReference type="Pfam" id="PF08281">
    <property type="entry name" value="Sigma70_r4_2"/>
    <property type="match status" value="1"/>
</dbReference>
<geneLocation type="plasmid" evidence="8">
    <name>unnamed</name>
</geneLocation>
<dbReference type="InterPro" id="IPR039425">
    <property type="entry name" value="RNA_pol_sigma-70-like"/>
</dbReference>
<proteinExistence type="inferred from homology"/>
<feature type="domain" description="RNA polymerase sigma-70 region 2" evidence="6">
    <location>
        <begin position="37"/>
        <end position="104"/>
    </location>
</feature>
<dbReference type="SUPFAM" id="SSF88659">
    <property type="entry name" value="Sigma3 and sigma4 domains of RNA polymerase sigma factors"/>
    <property type="match status" value="1"/>
</dbReference>
<feature type="domain" description="RNA polymerase sigma factor 70 region 4 type 2" evidence="7">
    <location>
        <begin position="157"/>
        <end position="206"/>
    </location>
</feature>
<evidence type="ECO:0000313" key="8">
    <source>
        <dbReference type="EMBL" id="MCJ8237457.1"/>
    </source>
</evidence>
<evidence type="ECO:0000256" key="4">
    <source>
        <dbReference type="ARBA" id="ARBA00023163"/>
    </source>
</evidence>
<evidence type="ECO:0000259" key="7">
    <source>
        <dbReference type="Pfam" id="PF08281"/>
    </source>
</evidence>
<dbReference type="InterPro" id="IPR014284">
    <property type="entry name" value="RNA_pol_sigma-70_dom"/>
</dbReference>
<dbReference type="Pfam" id="PF04542">
    <property type="entry name" value="Sigma70_r2"/>
    <property type="match status" value="1"/>
</dbReference>
<dbReference type="InterPro" id="IPR013325">
    <property type="entry name" value="RNA_pol_sigma_r2"/>
</dbReference>
<dbReference type="Gene3D" id="1.10.1740.10">
    <property type="match status" value="1"/>
</dbReference>
<keyword evidence="2" id="KW-0805">Transcription regulation</keyword>
<feature type="region of interest" description="Disordered" evidence="5">
    <location>
        <begin position="105"/>
        <end position="129"/>
    </location>
</feature>
<name>A0ABT0CWA7_9HYPH</name>
<feature type="compositionally biased region" description="Basic and acidic residues" evidence="5">
    <location>
        <begin position="105"/>
        <end position="120"/>
    </location>
</feature>
<dbReference type="SUPFAM" id="SSF88946">
    <property type="entry name" value="Sigma2 domain of RNA polymerase sigma factors"/>
    <property type="match status" value="1"/>
</dbReference>
<keyword evidence="4" id="KW-0804">Transcription</keyword>
<comment type="similarity">
    <text evidence="1">Belongs to the sigma-70 factor family. ECF subfamily.</text>
</comment>
<evidence type="ECO:0000256" key="3">
    <source>
        <dbReference type="ARBA" id="ARBA00023082"/>
    </source>
</evidence>
<evidence type="ECO:0000256" key="5">
    <source>
        <dbReference type="SAM" id="MobiDB-lite"/>
    </source>
</evidence>
<evidence type="ECO:0000313" key="9">
    <source>
        <dbReference type="Proteomes" id="UP001522662"/>
    </source>
</evidence>
<keyword evidence="8" id="KW-0614">Plasmid</keyword>
<protein>
    <submittedName>
        <fullName evidence="8">Sigma-70 family RNA polymerase sigma factor</fullName>
    </submittedName>
</protein>
<evidence type="ECO:0000256" key="1">
    <source>
        <dbReference type="ARBA" id="ARBA00010641"/>
    </source>
</evidence>
<dbReference type="RefSeq" id="WP_245134884.1">
    <property type="nucleotide sequence ID" value="NZ_CP128477.1"/>
</dbReference>
<dbReference type="Gene3D" id="1.10.10.10">
    <property type="entry name" value="Winged helix-like DNA-binding domain superfamily/Winged helix DNA-binding domain"/>
    <property type="match status" value="1"/>
</dbReference>
<dbReference type="InterPro" id="IPR036388">
    <property type="entry name" value="WH-like_DNA-bd_sf"/>
</dbReference>
<comment type="caution">
    <text evidence="8">The sequence shown here is derived from an EMBL/GenBank/DDBJ whole genome shotgun (WGS) entry which is preliminary data.</text>
</comment>
<accession>A0ABT0CWA7</accession>
<reference evidence="8 9" key="1">
    <citation type="submission" date="2022-03" db="EMBL/GenBank/DDBJ databases">
        <title>Rhizobium SSM4.3 sp. nov., isolated from Sediment (Gouqi Island).</title>
        <authorList>
            <person name="Chen G."/>
        </authorList>
    </citation>
    <scope>NUCLEOTIDE SEQUENCE [LARGE SCALE GENOMIC DNA]</scope>
    <source>
        <strain evidence="8 9">SSM4.3</strain>
        <plasmid evidence="8">unnamed</plasmid>
    </source>
</reference>
<dbReference type="Proteomes" id="UP001522662">
    <property type="component" value="Unassembled WGS sequence"/>
</dbReference>
<evidence type="ECO:0000256" key="2">
    <source>
        <dbReference type="ARBA" id="ARBA00023015"/>
    </source>
</evidence>
<dbReference type="NCBIfam" id="TIGR02937">
    <property type="entry name" value="sigma70-ECF"/>
    <property type="match status" value="1"/>
</dbReference>
<dbReference type="PANTHER" id="PTHR43133:SF51">
    <property type="entry name" value="RNA POLYMERASE SIGMA FACTOR"/>
    <property type="match status" value="1"/>
</dbReference>
<keyword evidence="3" id="KW-0731">Sigma factor</keyword>
<keyword evidence="9" id="KW-1185">Reference proteome</keyword>
<evidence type="ECO:0000259" key="6">
    <source>
        <dbReference type="Pfam" id="PF04542"/>
    </source>
</evidence>
<dbReference type="InterPro" id="IPR013324">
    <property type="entry name" value="RNA_pol_sigma_r3/r4-like"/>
</dbReference>
<dbReference type="EMBL" id="JALAYX010000001">
    <property type="protein sequence ID" value="MCJ8237457.1"/>
    <property type="molecule type" value="Genomic_DNA"/>
</dbReference>
<sequence>MGFTFFVAAVGFGLRIHADGLFLDQLRSGDPEALRLLVERHQAALVGLAQTIVKNRAMAEDVAQETWLSVIANISRFEGKAALSTWIIAILLNKAKTHAKREGRYAPLAEDRDQGDEKHTVSPSRFDATGHWANAPRSFDGLNPERIFAGRQLWNHVREMIDRLPPAQKAVLIMRDVEGHDAAKTCELLELTPENQRVMLHRARTRIRNEIEILLVGKDAGHHASVKGML</sequence>
<dbReference type="PANTHER" id="PTHR43133">
    <property type="entry name" value="RNA POLYMERASE ECF-TYPE SIGMA FACTO"/>
    <property type="match status" value="1"/>
</dbReference>
<organism evidence="8 9">
    <name type="scientific">Peteryoungia algae</name>
    <dbReference type="NCBI Taxonomy" id="2919917"/>
    <lineage>
        <taxon>Bacteria</taxon>
        <taxon>Pseudomonadati</taxon>
        <taxon>Pseudomonadota</taxon>
        <taxon>Alphaproteobacteria</taxon>
        <taxon>Hyphomicrobiales</taxon>
        <taxon>Rhizobiaceae</taxon>
        <taxon>Peteryoungia</taxon>
    </lineage>
</organism>
<dbReference type="InterPro" id="IPR007627">
    <property type="entry name" value="RNA_pol_sigma70_r2"/>
</dbReference>
<dbReference type="InterPro" id="IPR013249">
    <property type="entry name" value="RNA_pol_sigma70_r4_t2"/>
</dbReference>
<gene>
    <name evidence="8" type="ORF">MKJ03_03900</name>
</gene>
<dbReference type="CDD" id="cd06171">
    <property type="entry name" value="Sigma70_r4"/>
    <property type="match status" value="1"/>
</dbReference>